<dbReference type="Gene3D" id="3.80.10.10">
    <property type="entry name" value="Ribonuclease Inhibitor"/>
    <property type="match status" value="1"/>
</dbReference>
<evidence type="ECO:0000313" key="4">
    <source>
        <dbReference type="EMBL" id="KCW84437.1"/>
    </source>
</evidence>
<dbReference type="InterPro" id="IPR058922">
    <property type="entry name" value="WHD_DRP"/>
</dbReference>
<dbReference type="Gene3D" id="1.10.8.430">
    <property type="entry name" value="Helical domain of apoptotic protease-activating factors"/>
    <property type="match status" value="1"/>
</dbReference>
<dbReference type="InterPro" id="IPR036388">
    <property type="entry name" value="WH-like_DNA-bd_sf"/>
</dbReference>
<dbReference type="PANTHER" id="PTHR36766:SF40">
    <property type="entry name" value="DISEASE RESISTANCE PROTEIN RGA3"/>
    <property type="match status" value="1"/>
</dbReference>
<evidence type="ECO:0000259" key="3">
    <source>
        <dbReference type="Pfam" id="PF23559"/>
    </source>
</evidence>
<dbReference type="SUPFAM" id="SSF52047">
    <property type="entry name" value="RNI-like"/>
    <property type="match status" value="1"/>
</dbReference>
<proteinExistence type="predicted"/>
<keyword evidence="1" id="KW-0677">Repeat</keyword>
<name>A0A059D1J9_EUCGR</name>
<dbReference type="GO" id="GO:0006952">
    <property type="term" value="P:defense response"/>
    <property type="evidence" value="ECO:0007669"/>
    <property type="project" value="UniProtKB-KW"/>
</dbReference>
<dbReference type="InterPro" id="IPR027417">
    <property type="entry name" value="P-loop_NTPase"/>
</dbReference>
<dbReference type="InterPro" id="IPR032675">
    <property type="entry name" value="LRR_dom_sf"/>
</dbReference>
<organism evidence="4">
    <name type="scientific">Eucalyptus grandis</name>
    <name type="common">Flooded gum</name>
    <dbReference type="NCBI Taxonomy" id="71139"/>
    <lineage>
        <taxon>Eukaryota</taxon>
        <taxon>Viridiplantae</taxon>
        <taxon>Streptophyta</taxon>
        <taxon>Embryophyta</taxon>
        <taxon>Tracheophyta</taxon>
        <taxon>Spermatophyta</taxon>
        <taxon>Magnoliopsida</taxon>
        <taxon>eudicotyledons</taxon>
        <taxon>Gunneridae</taxon>
        <taxon>Pentapetalae</taxon>
        <taxon>rosids</taxon>
        <taxon>malvids</taxon>
        <taxon>Myrtales</taxon>
        <taxon>Myrtaceae</taxon>
        <taxon>Myrtoideae</taxon>
        <taxon>Eucalypteae</taxon>
        <taxon>Eucalyptus</taxon>
    </lineage>
</organism>
<dbReference type="EMBL" id="KK198754">
    <property type="protein sequence ID" value="KCW84437.1"/>
    <property type="molecule type" value="Genomic_DNA"/>
</dbReference>
<evidence type="ECO:0000256" key="2">
    <source>
        <dbReference type="ARBA" id="ARBA00022821"/>
    </source>
</evidence>
<evidence type="ECO:0000256" key="1">
    <source>
        <dbReference type="ARBA" id="ARBA00022737"/>
    </source>
</evidence>
<dbReference type="GO" id="GO:0043531">
    <property type="term" value="F:ADP binding"/>
    <property type="evidence" value="ECO:0007669"/>
    <property type="project" value="InterPro"/>
</dbReference>
<dbReference type="Gramene" id="KCW84437">
    <property type="protein sequence ID" value="KCW84437"/>
    <property type="gene ID" value="EUGRSUZ_B01282"/>
</dbReference>
<dbReference type="Gene3D" id="1.10.10.10">
    <property type="entry name" value="Winged helix-like DNA-binding domain superfamily/Winged helix DNA-binding domain"/>
    <property type="match status" value="1"/>
</dbReference>
<dbReference type="AlphaFoldDB" id="A0A059D1J9"/>
<sequence>MGGAKGSKILITTRLPLVAKITYPTLPLLLEGLSKSNSLDLLMRMAVQKEGGIQDLDMRAIGEEIVRKCFGVPLVIRTIGGLLFQKETKDEWLRFKDVELPKVSQLEDPIISILRLSYDHLPSHLKQCFTICSLFPKDYEIKKHTLVDLWMAEGFIHPSNSVDVSACERCERLPPLDQLPHLKSLYIEDLPKLKYIESDKSSLHHKVCNIYRASWISVSGIVRSWIYPKTKAATSWISILHNLRSVTISELPKLTSLPQWLLQARNLECLTICGCRNLKAIPEQIEALQSLQHLDIGSWCSSLTSFPEAMRRLTSLTHLRIYDCKEFGESTIAKNWRRGVKDKQASTGTRSLISRT</sequence>
<dbReference type="SUPFAM" id="SSF52540">
    <property type="entry name" value="P-loop containing nucleoside triphosphate hydrolases"/>
    <property type="match status" value="1"/>
</dbReference>
<reference evidence="4" key="1">
    <citation type="submission" date="2013-07" db="EMBL/GenBank/DDBJ databases">
        <title>The genome of Eucalyptus grandis.</title>
        <authorList>
            <person name="Schmutz J."/>
            <person name="Hayes R."/>
            <person name="Myburg A."/>
            <person name="Tuskan G."/>
            <person name="Grattapaglia D."/>
            <person name="Rokhsar D.S."/>
        </authorList>
    </citation>
    <scope>NUCLEOTIDE SEQUENCE</scope>
    <source>
        <tissue evidence="4">Leaf extractions</tissue>
    </source>
</reference>
<dbReference type="OMA" id="LECLTIC"/>
<dbReference type="PANTHER" id="PTHR36766">
    <property type="entry name" value="PLANT BROAD-SPECTRUM MILDEW RESISTANCE PROTEIN RPW8"/>
    <property type="match status" value="1"/>
</dbReference>
<dbReference type="InParanoid" id="A0A059D1J9"/>
<protein>
    <recommendedName>
        <fullName evidence="3">Disease resistance protein winged helix domain-containing protein</fullName>
    </recommendedName>
</protein>
<accession>A0A059D1J9</accession>
<dbReference type="InterPro" id="IPR042197">
    <property type="entry name" value="Apaf_helical"/>
</dbReference>
<feature type="domain" description="Disease resistance protein winged helix" evidence="3">
    <location>
        <begin position="134"/>
        <end position="161"/>
    </location>
</feature>
<keyword evidence="2" id="KW-0611">Plant defense</keyword>
<gene>
    <name evidence="4" type="ORF">EUGRSUZ_B01282</name>
</gene>
<dbReference type="Pfam" id="PF23559">
    <property type="entry name" value="WHD_DRP"/>
    <property type="match status" value="1"/>
</dbReference>